<evidence type="ECO:0000313" key="2">
    <source>
        <dbReference type="Proteomes" id="UP001241377"/>
    </source>
</evidence>
<accession>A0ACC2WGS4</accession>
<proteinExistence type="predicted"/>
<name>A0ACC2WGS4_9TREE</name>
<keyword evidence="2" id="KW-1185">Reference proteome</keyword>
<comment type="caution">
    <text evidence="1">The sequence shown here is derived from an EMBL/GenBank/DDBJ whole genome shotgun (WGS) entry which is preliminary data.</text>
</comment>
<dbReference type="EMBL" id="JASBWR010000013">
    <property type="protein sequence ID" value="KAJ9110262.1"/>
    <property type="molecule type" value="Genomic_DNA"/>
</dbReference>
<organism evidence="1 2">
    <name type="scientific">Naganishia cerealis</name>
    <dbReference type="NCBI Taxonomy" id="610337"/>
    <lineage>
        <taxon>Eukaryota</taxon>
        <taxon>Fungi</taxon>
        <taxon>Dikarya</taxon>
        <taxon>Basidiomycota</taxon>
        <taxon>Agaricomycotina</taxon>
        <taxon>Tremellomycetes</taxon>
        <taxon>Filobasidiales</taxon>
        <taxon>Filobasidiaceae</taxon>
        <taxon>Naganishia</taxon>
    </lineage>
</organism>
<gene>
    <name evidence="1" type="ORF">QFC19_001665</name>
</gene>
<dbReference type="Proteomes" id="UP001241377">
    <property type="component" value="Unassembled WGS sequence"/>
</dbReference>
<reference evidence="1" key="1">
    <citation type="submission" date="2023-04" db="EMBL/GenBank/DDBJ databases">
        <title>Draft Genome sequencing of Naganishia species isolated from polar environments using Oxford Nanopore Technology.</title>
        <authorList>
            <person name="Leo P."/>
            <person name="Venkateswaran K."/>
        </authorList>
    </citation>
    <scope>NUCLEOTIDE SEQUENCE</scope>
    <source>
        <strain evidence="1">MNA-CCFEE 5261</strain>
    </source>
</reference>
<evidence type="ECO:0000313" key="1">
    <source>
        <dbReference type="EMBL" id="KAJ9110262.1"/>
    </source>
</evidence>
<sequence>MKLHPKFLSFPGQPVSTAHSRAGEMQQGQSGTEEADRTGLQPHISPQRAQRHSAGTTGSLASSQTIRRCSPLPETSRETVMQKVDIKDEISQKTSEGKSWDGEAEIHEKRTDGKEVIELDDGLVYLGTDKETGKAIIKSKQQVSGGPYSQPKW</sequence>
<protein>
    <submittedName>
        <fullName evidence="1">Uncharacterized protein</fullName>
    </submittedName>
</protein>